<proteinExistence type="predicted"/>
<keyword evidence="2" id="KW-1185">Reference proteome</keyword>
<evidence type="ECO:0000313" key="1">
    <source>
        <dbReference type="EMBL" id="EFH48436.1"/>
    </source>
</evidence>
<dbReference type="AlphaFoldDB" id="D7M4J5"/>
<organism evidence="2">
    <name type="scientific">Arabidopsis lyrata subsp. lyrata</name>
    <name type="common">Lyre-leaved rock-cress</name>
    <dbReference type="NCBI Taxonomy" id="81972"/>
    <lineage>
        <taxon>Eukaryota</taxon>
        <taxon>Viridiplantae</taxon>
        <taxon>Streptophyta</taxon>
        <taxon>Embryophyta</taxon>
        <taxon>Tracheophyta</taxon>
        <taxon>Spermatophyta</taxon>
        <taxon>Magnoliopsida</taxon>
        <taxon>eudicotyledons</taxon>
        <taxon>Gunneridae</taxon>
        <taxon>Pentapetalae</taxon>
        <taxon>rosids</taxon>
        <taxon>malvids</taxon>
        <taxon>Brassicales</taxon>
        <taxon>Brassicaceae</taxon>
        <taxon>Camelineae</taxon>
        <taxon>Arabidopsis</taxon>
    </lineage>
</organism>
<protein>
    <submittedName>
        <fullName evidence="1">Predicted protein</fullName>
    </submittedName>
</protein>
<evidence type="ECO:0000313" key="2">
    <source>
        <dbReference type="Proteomes" id="UP000008694"/>
    </source>
</evidence>
<dbReference type="HOGENOM" id="CLU_100760_0_0_1"/>
<gene>
    <name evidence="1" type="ORF">ARALYDRAFT_662414</name>
</gene>
<sequence length="141" mass="15486">MLYLPTPIVCNIFRRLGEDGFRYLGPVIAAGPGYTELVYTAEVLENCLEVGHPVAKYVEALRILTQVGPSQAALDMLSQCVGESIYAHFAYGILLICCGALKEGMLVNKYFLRKFPTLEAAVIIGNEVVEQARSMGILVMR</sequence>
<dbReference type="Proteomes" id="UP000008694">
    <property type="component" value="Unassembled WGS sequence"/>
</dbReference>
<accession>D7M4J5</accession>
<dbReference type="Gramene" id="Al_scaffold_0006_2479">
    <property type="protein sequence ID" value="Al_scaffold_0006_2479"/>
    <property type="gene ID" value="Al_scaffold_0006_2479"/>
</dbReference>
<name>D7M4J5_ARALL</name>
<dbReference type="EMBL" id="GL348718">
    <property type="protein sequence ID" value="EFH48436.1"/>
    <property type="molecule type" value="Genomic_DNA"/>
</dbReference>
<reference evidence="2" key="1">
    <citation type="journal article" date="2011" name="Nat. Genet.">
        <title>The Arabidopsis lyrata genome sequence and the basis of rapid genome size change.</title>
        <authorList>
            <person name="Hu T.T."/>
            <person name="Pattyn P."/>
            <person name="Bakker E.G."/>
            <person name="Cao J."/>
            <person name="Cheng J.-F."/>
            <person name="Clark R.M."/>
            <person name="Fahlgren N."/>
            <person name="Fawcett J.A."/>
            <person name="Grimwood J."/>
            <person name="Gundlach H."/>
            <person name="Haberer G."/>
            <person name="Hollister J.D."/>
            <person name="Ossowski S."/>
            <person name="Ottilar R.P."/>
            <person name="Salamov A.A."/>
            <person name="Schneeberger K."/>
            <person name="Spannagl M."/>
            <person name="Wang X."/>
            <person name="Yang L."/>
            <person name="Nasrallah M.E."/>
            <person name="Bergelson J."/>
            <person name="Carrington J.C."/>
            <person name="Gaut B.S."/>
            <person name="Schmutz J."/>
            <person name="Mayer K.F.X."/>
            <person name="Van de Peer Y."/>
            <person name="Grigoriev I.V."/>
            <person name="Nordborg M."/>
            <person name="Weigel D."/>
            <person name="Guo Y.-L."/>
        </authorList>
    </citation>
    <scope>NUCLEOTIDE SEQUENCE [LARGE SCALE GENOMIC DNA]</scope>
    <source>
        <strain evidence="2">cv. MN47</strain>
    </source>
</reference>